<keyword evidence="2" id="KW-1185">Reference proteome</keyword>
<dbReference type="Proteomes" id="UP000642107">
    <property type="component" value="Unassembled WGS sequence"/>
</dbReference>
<comment type="caution">
    <text evidence="1">The sequence shown here is derived from an EMBL/GenBank/DDBJ whole genome shotgun (WGS) entry which is preliminary data.</text>
</comment>
<evidence type="ECO:0000313" key="1">
    <source>
        <dbReference type="EMBL" id="MBD9700119.1"/>
    </source>
</evidence>
<accession>A0ABR9DT35</accession>
<dbReference type="EMBL" id="JACZDF010000007">
    <property type="protein sequence ID" value="MBD9700119.1"/>
    <property type="molecule type" value="Genomic_DNA"/>
</dbReference>
<evidence type="ECO:0008006" key="3">
    <source>
        <dbReference type="Google" id="ProtNLM"/>
    </source>
</evidence>
<organism evidence="1 2">
    <name type="scientific">Flavimobilis rhizosphaerae</name>
    <dbReference type="NCBI Taxonomy" id="2775421"/>
    <lineage>
        <taxon>Bacteria</taxon>
        <taxon>Bacillati</taxon>
        <taxon>Actinomycetota</taxon>
        <taxon>Actinomycetes</taxon>
        <taxon>Micrococcales</taxon>
        <taxon>Jonesiaceae</taxon>
        <taxon>Flavimobilis</taxon>
    </lineage>
</organism>
<gene>
    <name evidence="1" type="ORF">IGS67_11555</name>
</gene>
<name>A0ABR9DT35_9MICO</name>
<protein>
    <recommendedName>
        <fullName evidence="3">Ig-like domain (Group 3)</fullName>
    </recommendedName>
</protein>
<feature type="non-terminal residue" evidence="1">
    <location>
        <position position="1"/>
    </location>
</feature>
<evidence type="ECO:0000313" key="2">
    <source>
        <dbReference type="Proteomes" id="UP000642107"/>
    </source>
</evidence>
<sequence>YSGAGSSVLVKSITVWGETTTFGVALPTDSTVKVPHGSIKPFPETEENYDSWHQGHWKESELGTITLSPAGAVLTGGVNQLIKGDAARFAGVSLQTLIDSVAVEADAEAGELFHQVPLYYGPTKKADAAKDEQFTTLRKDVTVEGDVWTTSRAIYDNGGAVRLAAGAHDLGVIVAALEAASATYASAAYAPSVDVIGYGVYSAATVTVSTITVWGVTSDFRQGAAADAAVTVTGTATVGSTLTAAATEVEGSAATYAWTKDGAVIDGATSATLVLTPEMVGAAIAVVVTYPAGIYAETVVTSEAVTVAKGAKPAVSVVVSGEAKVGSTLTAKATTVEGATVTYAWTKNGAVIDGATSATLVLTPALVGAKVAVVVTSTVAGYEVASATSEAVTVAKGAKPAVSVVVSGEAKVGSTLTAKATTVEGATVTYAWTKNGVAIAGATSSKLVLAPALVGAKVAVVVTSTVAGYEAASATSAPVTVAAKKLAPAVVKVDGKRKVGSTLTARTTWTEKPSKVTYQWYASGKAIKGATKSKLKVTTKQVGKRISVVVSGTRDGYTKATSKSARTVAVPKIASKIKVSVSKGTKKYGSTVLVKVRVSATNAPRVRGLLTIKVGKATVRTTVKKAGTYAVRIPASKIGVGKKPAVRVSYRPDTVSKAYTSTSSFKGRSSLKIVRR</sequence>
<reference evidence="1 2" key="1">
    <citation type="submission" date="2020-09" db="EMBL/GenBank/DDBJ databases">
        <title>Flavimobilis rhizosphaerae sp. nov., isolated from rhizosphere soil of Spartina alterniflora.</title>
        <authorList>
            <person name="Hanqin C."/>
        </authorList>
    </citation>
    <scope>NUCLEOTIDE SEQUENCE [LARGE SCALE GENOMIC DNA]</scope>
    <source>
        <strain evidence="1 2">GY 10621</strain>
    </source>
</reference>
<dbReference type="Gene3D" id="2.60.40.2700">
    <property type="match status" value="4"/>
</dbReference>
<proteinExistence type="predicted"/>